<feature type="region of interest" description="Disordered" evidence="1">
    <location>
        <begin position="32"/>
        <end position="63"/>
    </location>
</feature>
<evidence type="ECO:0000256" key="1">
    <source>
        <dbReference type="SAM" id="MobiDB-lite"/>
    </source>
</evidence>
<organism evidence="3 4">
    <name type="scientific">Streptomyces castrisilvae</name>
    <dbReference type="NCBI Taxonomy" id="3033811"/>
    <lineage>
        <taxon>Bacteria</taxon>
        <taxon>Bacillati</taxon>
        <taxon>Actinomycetota</taxon>
        <taxon>Actinomycetes</taxon>
        <taxon>Kitasatosporales</taxon>
        <taxon>Streptomycetaceae</taxon>
        <taxon>Streptomyces</taxon>
    </lineage>
</organism>
<dbReference type="EMBL" id="CP120997">
    <property type="protein sequence ID" value="WLQ37210.1"/>
    <property type="molecule type" value="Genomic_DNA"/>
</dbReference>
<dbReference type="RefSeq" id="WP_306059214.1">
    <property type="nucleotide sequence ID" value="NZ_CP120997.1"/>
</dbReference>
<gene>
    <name evidence="3" type="ORF">P8A18_28895</name>
</gene>
<feature type="compositionally biased region" description="Low complexity" evidence="1">
    <location>
        <begin position="36"/>
        <end position="54"/>
    </location>
</feature>
<keyword evidence="2" id="KW-0732">Signal</keyword>
<evidence type="ECO:0000256" key="2">
    <source>
        <dbReference type="SAM" id="SignalP"/>
    </source>
</evidence>
<dbReference type="Proteomes" id="UP001239522">
    <property type="component" value="Chromosome"/>
</dbReference>
<sequence length="63" mass="6334">MTKNTTTRNALRAAFATAAVVIVTGIGVQAGWADDASGTGTEPATTSTPTPGASDPTENNPWD</sequence>
<keyword evidence="4" id="KW-1185">Reference proteome</keyword>
<evidence type="ECO:0000313" key="4">
    <source>
        <dbReference type="Proteomes" id="UP001239522"/>
    </source>
</evidence>
<feature type="signal peptide" evidence="2">
    <location>
        <begin position="1"/>
        <end position="30"/>
    </location>
</feature>
<reference evidence="3 4" key="1">
    <citation type="submission" date="2023-03" db="EMBL/GenBank/DDBJ databases">
        <title>Isolation and description of six Streptomyces strains from soil environments, able to metabolize different microbial glucans.</title>
        <authorList>
            <person name="Widen T."/>
            <person name="Larsbrink J."/>
        </authorList>
    </citation>
    <scope>NUCLEOTIDE SEQUENCE [LARGE SCALE GENOMIC DNA]</scope>
    <source>
        <strain evidence="3 4">Mut1</strain>
    </source>
</reference>
<feature type="chain" id="PRO_5046841661" evidence="2">
    <location>
        <begin position="31"/>
        <end position="63"/>
    </location>
</feature>
<proteinExistence type="predicted"/>
<name>A0ABY9HRP0_9ACTN</name>
<accession>A0ABY9HRP0</accession>
<protein>
    <submittedName>
        <fullName evidence="3">Uncharacterized protein</fullName>
    </submittedName>
</protein>
<evidence type="ECO:0000313" key="3">
    <source>
        <dbReference type="EMBL" id="WLQ37210.1"/>
    </source>
</evidence>